<sequence length="73" mass="8600">MIEDNETLLERNVVTSGIPDKFQIKKFQNYENSTSYENLQWLIRSSKSYQLPYQHSTFIKFHVSLLNSSVILS</sequence>
<dbReference type="EMBL" id="PDUG01000006">
    <property type="protein sequence ID" value="PIC15155.1"/>
    <property type="molecule type" value="Genomic_DNA"/>
</dbReference>
<evidence type="ECO:0000313" key="2">
    <source>
        <dbReference type="Proteomes" id="UP000230233"/>
    </source>
</evidence>
<comment type="caution">
    <text evidence="1">The sequence shown here is derived from an EMBL/GenBank/DDBJ whole genome shotgun (WGS) entry which is preliminary data.</text>
</comment>
<name>A0A2G5SJ56_9PELO</name>
<evidence type="ECO:0000313" key="1">
    <source>
        <dbReference type="EMBL" id="PIC15155.1"/>
    </source>
</evidence>
<accession>A0A2G5SJ56</accession>
<dbReference type="AlphaFoldDB" id="A0A2G5SJ56"/>
<dbReference type="Proteomes" id="UP000230233">
    <property type="component" value="Chromosome X"/>
</dbReference>
<gene>
    <name evidence="1" type="primary">Cnig_chr_X.g22240</name>
    <name evidence="1" type="ORF">B9Z55_022240</name>
</gene>
<protein>
    <submittedName>
        <fullName evidence="1">Uncharacterized protein</fullName>
    </submittedName>
</protein>
<reference evidence="2" key="1">
    <citation type="submission" date="2017-10" db="EMBL/GenBank/DDBJ databases">
        <title>Rapid genome shrinkage in a self-fertile nematode reveals novel sperm competition proteins.</title>
        <authorList>
            <person name="Yin D."/>
            <person name="Schwarz E.M."/>
            <person name="Thomas C.G."/>
            <person name="Felde R.L."/>
            <person name="Korf I.F."/>
            <person name="Cutter A.D."/>
            <person name="Schartner C.M."/>
            <person name="Ralston E.J."/>
            <person name="Meyer B.J."/>
            <person name="Haag E.S."/>
        </authorList>
    </citation>
    <scope>NUCLEOTIDE SEQUENCE [LARGE SCALE GENOMIC DNA]</scope>
    <source>
        <strain evidence="2">JU1422</strain>
    </source>
</reference>
<keyword evidence="2" id="KW-1185">Reference proteome</keyword>
<proteinExistence type="predicted"/>
<organism evidence="1 2">
    <name type="scientific">Caenorhabditis nigoni</name>
    <dbReference type="NCBI Taxonomy" id="1611254"/>
    <lineage>
        <taxon>Eukaryota</taxon>
        <taxon>Metazoa</taxon>
        <taxon>Ecdysozoa</taxon>
        <taxon>Nematoda</taxon>
        <taxon>Chromadorea</taxon>
        <taxon>Rhabditida</taxon>
        <taxon>Rhabditina</taxon>
        <taxon>Rhabditomorpha</taxon>
        <taxon>Rhabditoidea</taxon>
        <taxon>Rhabditidae</taxon>
        <taxon>Peloderinae</taxon>
        <taxon>Caenorhabditis</taxon>
    </lineage>
</organism>